<dbReference type="SUPFAM" id="SSF52283">
    <property type="entry name" value="Formate/glycerate dehydrogenase catalytic domain-like"/>
    <property type="match status" value="1"/>
</dbReference>
<evidence type="ECO:0000259" key="5">
    <source>
        <dbReference type="Pfam" id="PF00389"/>
    </source>
</evidence>
<dbReference type="Pfam" id="PF00389">
    <property type="entry name" value="2-Hacid_dh"/>
    <property type="match status" value="1"/>
</dbReference>
<dbReference type="OrthoDB" id="9793626at2"/>
<gene>
    <name evidence="7" type="ORF">SAMN05444370_102488</name>
</gene>
<evidence type="ECO:0000256" key="2">
    <source>
        <dbReference type="ARBA" id="ARBA00023002"/>
    </source>
</evidence>
<dbReference type="STRING" id="89524.SAMN05444370_102488"/>
<dbReference type="PANTHER" id="PTHR10996">
    <property type="entry name" value="2-HYDROXYACID DEHYDROGENASE-RELATED"/>
    <property type="match status" value="1"/>
</dbReference>
<keyword evidence="8" id="KW-1185">Reference proteome</keyword>
<dbReference type="GO" id="GO:0016618">
    <property type="term" value="F:hydroxypyruvate reductase [NAD(P)H] activity"/>
    <property type="evidence" value="ECO:0007669"/>
    <property type="project" value="TreeGrafter"/>
</dbReference>
<keyword evidence="2 4" id="KW-0560">Oxidoreductase</keyword>
<dbReference type="Gene3D" id="3.40.50.720">
    <property type="entry name" value="NAD(P)-binding Rossmann-like Domain"/>
    <property type="match status" value="2"/>
</dbReference>
<dbReference type="InterPro" id="IPR006140">
    <property type="entry name" value="D-isomer_DH_NAD-bd"/>
</dbReference>
<dbReference type="GO" id="GO:0051287">
    <property type="term" value="F:NAD binding"/>
    <property type="evidence" value="ECO:0007669"/>
    <property type="project" value="InterPro"/>
</dbReference>
<evidence type="ECO:0000256" key="4">
    <source>
        <dbReference type="RuleBase" id="RU003719"/>
    </source>
</evidence>
<feature type="domain" description="D-isomer specific 2-hydroxyacid dehydrogenase NAD-binding" evidence="6">
    <location>
        <begin position="109"/>
        <end position="289"/>
    </location>
</feature>
<dbReference type="Proteomes" id="UP000198703">
    <property type="component" value="Unassembled WGS sequence"/>
</dbReference>
<dbReference type="AlphaFoldDB" id="A0A1H3XNN6"/>
<name>A0A1H3XNN6_9RHOB</name>
<dbReference type="FunFam" id="3.40.50.720:FF:000203">
    <property type="entry name" value="D-3-phosphoglycerate dehydrogenase (SerA)"/>
    <property type="match status" value="1"/>
</dbReference>
<dbReference type="InterPro" id="IPR029752">
    <property type="entry name" value="D-isomer_DH_CS1"/>
</dbReference>
<evidence type="ECO:0000313" key="7">
    <source>
        <dbReference type="EMBL" id="SEA00521.1"/>
    </source>
</evidence>
<evidence type="ECO:0000256" key="3">
    <source>
        <dbReference type="ARBA" id="ARBA00023027"/>
    </source>
</evidence>
<dbReference type="InterPro" id="IPR006139">
    <property type="entry name" value="D-isomer_2_OHA_DH_cat_dom"/>
</dbReference>
<dbReference type="Pfam" id="PF02826">
    <property type="entry name" value="2-Hacid_dh_C"/>
    <property type="match status" value="1"/>
</dbReference>
<dbReference type="GO" id="GO:0005829">
    <property type="term" value="C:cytosol"/>
    <property type="evidence" value="ECO:0007669"/>
    <property type="project" value="TreeGrafter"/>
</dbReference>
<dbReference type="InterPro" id="IPR050223">
    <property type="entry name" value="D-isomer_2-hydroxyacid_DH"/>
</dbReference>
<sequence>MTAPRVLVTRRWPADAEAAMAAAFDVTFNEGDVAMSPQALAEALRSFDAVAPTVSDRLTADLFEGATAKIVSNYGVGYTNIDTEAAKKAGITVTNTPGVLTDCTADLAMALMLSAARRLGEGERELRAGKWTGWRPTHMIGVKPTGATLGVIGFGRIGQAVARRAHHGFAMKVIYFDAYPIPAEAAAAVGAEQRASVEDVLREADFVTLHTTGGAENRHLINAERLAIMKPGAVLVNTARGECVDEAALAQALKDGPIAAAGLDVFEEEPKVNPALMAMENAVLAPHLGSATHSTRVAMGMTALENLKAFFDGREPPNRVA</sequence>
<dbReference type="RefSeq" id="WP_093249716.1">
    <property type="nucleotide sequence ID" value="NZ_FNQM01000002.1"/>
</dbReference>
<dbReference type="EMBL" id="FNQM01000002">
    <property type="protein sequence ID" value="SEA00521.1"/>
    <property type="molecule type" value="Genomic_DNA"/>
</dbReference>
<accession>A0A1H3XNN6</accession>
<organism evidence="7 8">
    <name type="scientific">Rubrimonas cliftonensis</name>
    <dbReference type="NCBI Taxonomy" id="89524"/>
    <lineage>
        <taxon>Bacteria</taxon>
        <taxon>Pseudomonadati</taxon>
        <taxon>Pseudomonadota</taxon>
        <taxon>Alphaproteobacteria</taxon>
        <taxon>Rhodobacterales</taxon>
        <taxon>Paracoccaceae</taxon>
        <taxon>Rubrimonas</taxon>
    </lineage>
</organism>
<keyword evidence="3" id="KW-0520">NAD</keyword>
<comment type="similarity">
    <text evidence="1 4">Belongs to the D-isomer specific 2-hydroxyacid dehydrogenase family.</text>
</comment>
<dbReference type="SUPFAM" id="SSF51735">
    <property type="entry name" value="NAD(P)-binding Rossmann-fold domains"/>
    <property type="match status" value="1"/>
</dbReference>
<evidence type="ECO:0000259" key="6">
    <source>
        <dbReference type="Pfam" id="PF02826"/>
    </source>
</evidence>
<dbReference type="GO" id="GO:0030267">
    <property type="term" value="F:glyoxylate reductase (NADPH) activity"/>
    <property type="evidence" value="ECO:0007669"/>
    <property type="project" value="TreeGrafter"/>
</dbReference>
<dbReference type="CDD" id="cd05301">
    <property type="entry name" value="GDH"/>
    <property type="match status" value="1"/>
</dbReference>
<evidence type="ECO:0000256" key="1">
    <source>
        <dbReference type="ARBA" id="ARBA00005854"/>
    </source>
</evidence>
<reference evidence="7 8" key="1">
    <citation type="submission" date="2016-10" db="EMBL/GenBank/DDBJ databases">
        <authorList>
            <person name="de Groot N.N."/>
        </authorList>
    </citation>
    <scope>NUCLEOTIDE SEQUENCE [LARGE SCALE GENOMIC DNA]</scope>
    <source>
        <strain evidence="7 8">DSM 15345</strain>
    </source>
</reference>
<dbReference type="PANTHER" id="PTHR10996:SF283">
    <property type="entry name" value="GLYOXYLATE_HYDROXYPYRUVATE REDUCTASE B"/>
    <property type="match status" value="1"/>
</dbReference>
<proteinExistence type="inferred from homology"/>
<evidence type="ECO:0000313" key="8">
    <source>
        <dbReference type="Proteomes" id="UP000198703"/>
    </source>
</evidence>
<dbReference type="InterPro" id="IPR036291">
    <property type="entry name" value="NAD(P)-bd_dom_sf"/>
</dbReference>
<protein>
    <submittedName>
        <fullName evidence="7">Lactate dehydrogenase</fullName>
    </submittedName>
</protein>
<feature type="domain" description="D-isomer specific 2-hydroxyacid dehydrogenase catalytic" evidence="5">
    <location>
        <begin position="7"/>
        <end position="320"/>
    </location>
</feature>
<dbReference type="PROSITE" id="PS00065">
    <property type="entry name" value="D_2_HYDROXYACID_DH_1"/>
    <property type="match status" value="1"/>
</dbReference>